<gene>
    <name evidence="10" type="ORF">BUL40_10690</name>
</gene>
<dbReference type="Pfam" id="PF18967">
    <property type="entry name" value="PycTM"/>
    <property type="match status" value="1"/>
</dbReference>
<keyword evidence="10" id="KW-0378">Hydrolase</keyword>
<evidence type="ECO:0000256" key="6">
    <source>
        <dbReference type="ARBA" id="ARBA00023118"/>
    </source>
</evidence>
<evidence type="ECO:0000259" key="9">
    <source>
        <dbReference type="SMART" id="SM00471"/>
    </source>
</evidence>
<organism evidence="10 11">
    <name type="scientific">Croceivirga radicis</name>
    <dbReference type="NCBI Taxonomy" id="1929488"/>
    <lineage>
        <taxon>Bacteria</taxon>
        <taxon>Pseudomonadati</taxon>
        <taxon>Bacteroidota</taxon>
        <taxon>Flavobacteriia</taxon>
        <taxon>Flavobacteriales</taxon>
        <taxon>Flavobacteriaceae</taxon>
        <taxon>Croceivirga</taxon>
    </lineage>
</organism>
<keyword evidence="3 8" id="KW-0812">Transmembrane</keyword>
<keyword evidence="2" id="KW-1003">Cell membrane</keyword>
<dbReference type="Gene3D" id="1.10.3210.10">
    <property type="entry name" value="Hypothetical protein af1432"/>
    <property type="match status" value="1"/>
</dbReference>
<keyword evidence="11" id="KW-1185">Reference proteome</keyword>
<dbReference type="GO" id="GO:0000166">
    <property type="term" value="F:nucleotide binding"/>
    <property type="evidence" value="ECO:0007669"/>
    <property type="project" value="UniProtKB-KW"/>
</dbReference>
<keyword evidence="4" id="KW-0547">Nucleotide-binding</keyword>
<evidence type="ECO:0000313" key="11">
    <source>
        <dbReference type="Proteomes" id="UP000191680"/>
    </source>
</evidence>
<dbReference type="SMART" id="SM00471">
    <property type="entry name" value="HDc"/>
    <property type="match status" value="1"/>
</dbReference>
<dbReference type="GO" id="GO:0005886">
    <property type="term" value="C:plasma membrane"/>
    <property type="evidence" value="ECO:0007669"/>
    <property type="project" value="UniProtKB-SubCell"/>
</dbReference>
<feature type="domain" description="HD/PDEase" evidence="9">
    <location>
        <begin position="24"/>
        <end position="138"/>
    </location>
</feature>
<dbReference type="PANTHER" id="PTHR21174:SF0">
    <property type="entry name" value="HD PHOSPHOHYDROLASE FAMILY PROTEIN-RELATED"/>
    <property type="match status" value="1"/>
</dbReference>
<sequence>MSQILQKAETFVTDLLTHELDPNFLYHNLRHTQRVVESIKELLEHYKTEDSVKEKLILAAWFHDTGYTKSVDDHEQVSCEIAKEFLLKEKTDSDTIDAICQYILATERNYEPKNLEEEIIRDADASHLGQKSYPDTTELLRMELSRLGIAHYTPSEWREENIKMFRSEHYYYTDYAKQNWQERKDKNIKKLVKRKKDEKKLAKKEQLKAKYKSESPERGIQTMFRVTMRNHLKLSDIADTKANILLSVNAIIISLVLANLIPKLDNPTNDYLVYPTLIFVIFSIISMIFAILATRPNVTSGEFTKEDVKQKKVNLLFFGNFHKMELPEYEWAIEELIKDKAFVYSNLTKDLYYLGVVLQKKYKLLRLTYTIFAIGMILSVIAFFVALKFYGPDRVLEQLTPA</sequence>
<evidence type="ECO:0000313" key="10">
    <source>
        <dbReference type="EMBL" id="OQD42577.1"/>
    </source>
</evidence>
<dbReference type="SUPFAM" id="SSF109604">
    <property type="entry name" value="HD-domain/PDEase-like"/>
    <property type="match status" value="1"/>
</dbReference>
<dbReference type="InterPro" id="IPR009218">
    <property type="entry name" value="HD_phosphohydro"/>
</dbReference>
<name>A0A1V6LR98_9FLAO</name>
<evidence type="ECO:0000256" key="1">
    <source>
        <dbReference type="ARBA" id="ARBA00004236"/>
    </source>
</evidence>
<feature type="transmembrane region" description="Helical" evidence="8">
    <location>
        <begin position="273"/>
        <end position="293"/>
    </location>
</feature>
<dbReference type="GO" id="GO:0051607">
    <property type="term" value="P:defense response to virus"/>
    <property type="evidence" value="ECO:0007669"/>
    <property type="project" value="UniProtKB-KW"/>
</dbReference>
<evidence type="ECO:0000256" key="8">
    <source>
        <dbReference type="SAM" id="Phobius"/>
    </source>
</evidence>
<dbReference type="OrthoDB" id="5728337at2"/>
<feature type="transmembrane region" description="Helical" evidence="8">
    <location>
        <begin position="242"/>
        <end position="261"/>
    </location>
</feature>
<keyword evidence="6" id="KW-0051">Antiviral defense</keyword>
<dbReference type="InterPro" id="IPR043760">
    <property type="entry name" value="PycTM_dom"/>
</dbReference>
<dbReference type="GO" id="GO:0016787">
    <property type="term" value="F:hydrolase activity"/>
    <property type="evidence" value="ECO:0007669"/>
    <property type="project" value="UniProtKB-KW"/>
</dbReference>
<proteinExistence type="predicted"/>
<keyword evidence="7 8" id="KW-0472">Membrane</keyword>
<dbReference type="AlphaFoldDB" id="A0A1V6LR98"/>
<comment type="caution">
    <text evidence="10">The sequence shown here is derived from an EMBL/GenBank/DDBJ whole genome shotgun (WGS) entry which is preliminary data.</text>
</comment>
<dbReference type="InterPro" id="IPR003607">
    <property type="entry name" value="HD/PDEase_dom"/>
</dbReference>
<accession>A0A1V6LR98</accession>
<dbReference type="InterPro" id="IPR006674">
    <property type="entry name" value="HD_domain"/>
</dbReference>
<comment type="subcellular location">
    <subcellularLocation>
        <location evidence="1">Cell membrane</location>
    </subcellularLocation>
</comment>
<evidence type="ECO:0000256" key="2">
    <source>
        <dbReference type="ARBA" id="ARBA00022475"/>
    </source>
</evidence>
<evidence type="ECO:0000256" key="5">
    <source>
        <dbReference type="ARBA" id="ARBA00022989"/>
    </source>
</evidence>
<protein>
    <submittedName>
        <fullName evidence="10">Phosphohydrolase</fullName>
    </submittedName>
</protein>
<dbReference type="EMBL" id="MTBC01000006">
    <property type="protein sequence ID" value="OQD42577.1"/>
    <property type="molecule type" value="Genomic_DNA"/>
</dbReference>
<dbReference type="PANTHER" id="PTHR21174">
    <property type="match status" value="1"/>
</dbReference>
<dbReference type="CDD" id="cd00077">
    <property type="entry name" value="HDc"/>
    <property type="match status" value="1"/>
</dbReference>
<keyword evidence="5 8" id="KW-1133">Transmembrane helix</keyword>
<dbReference type="Proteomes" id="UP000191680">
    <property type="component" value="Unassembled WGS sequence"/>
</dbReference>
<dbReference type="RefSeq" id="WP_010518147.1">
    <property type="nucleotide sequence ID" value="NZ_AFOE01000018.1"/>
</dbReference>
<evidence type="ECO:0000256" key="7">
    <source>
        <dbReference type="ARBA" id="ARBA00023136"/>
    </source>
</evidence>
<evidence type="ECO:0000256" key="4">
    <source>
        <dbReference type="ARBA" id="ARBA00022741"/>
    </source>
</evidence>
<dbReference type="Pfam" id="PF01966">
    <property type="entry name" value="HD"/>
    <property type="match status" value="1"/>
</dbReference>
<evidence type="ECO:0000256" key="3">
    <source>
        <dbReference type="ARBA" id="ARBA00022692"/>
    </source>
</evidence>
<feature type="transmembrane region" description="Helical" evidence="8">
    <location>
        <begin position="367"/>
        <end position="390"/>
    </location>
</feature>
<reference evidence="10 11" key="1">
    <citation type="submission" date="2016-12" db="EMBL/GenBank/DDBJ databases">
        <authorList>
            <person name="Song W.-J."/>
            <person name="Kurnit D.M."/>
        </authorList>
    </citation>
    <scope>NUCLEOTIDE SEQUENCE [LARGE SCALE GENOMIC DNA]</scope>
    <source>
        <strain evidence="10 11">HSG9</strain>
    </source>
</reference>